<evidence type="ECO:0000256" key="1">
    <source>
        <dbReference type="SAM" id="MobiDB-lite"/>
    </source>
</evidence>
<feature type="compositionally biased region" description="Polar residues" evidence="1">
    <location>
        <begin position="295"/>
        <end position="305"/>
    </location>
</feature>
<proteinExistence type="predicted"/>
<feature type="compositionally biased region" description="Low complexity" evidence="1">
    <location>
        <begin position="91"/>
        <end position="117"/>
    </location>
</feature>
<dbReference type="EMBL" id="ML211219">
    <property type="protein sequence ID" value="TFK86049.1"/>
    <property type="molecule type" value="Genomic_DNA"/>
</dbReference>
<keyword evidence="3" id="KW-1185">Reference proteome</keyword>
<sequence length="408" mass="44742">MSSSLKIRINKQAIPPESKSTTKRRIQRIESDDEDPPFYEPDVPEPRSKKARTLSRGASVDSGDDYAVAAAEDEDVDIDGDLEDTRFLPEPVARASPSISPVASSSKRKSTAASLTKSRPKEKEKSSKSSKSSKKRRQVVFTDSEEEEFDDPNVVITDDDDFDPLPDHGSGKKAAKPRGVKLLMGGAKGKATKKEDKEIIFRDERKAPPPPSAAEPPKRVDEGPRPPDPLDEPVPKKRKLPPIKKNKPAGGASTGSSTPSTSKPTVSAPVEKKETLTPALTSNQVGTRKPAGASSDLNLLDSSVYSELFRSAPGGGAPNSGLNRKQKEEERRKELNKMRDEARAKREAEARHCFDLQAAPEKVQRYEDILRMRHSMAVFPNIIGGAFKEMYERQRAAQRALAAGAERR</sequence>
<dbReference type="Proteomes" id="UP000308197">
    <property type="component" value="Unassembled WGS sequence"/>
</dbReference>
<feature type="compositionally biased region" description="Basic and acidic residues" evidence="1">
    <location>
        <begin position="216"/>
        <end position="225"/>
    </location>
</feature>
<accession>A0A5C3PAV7</accession>
<feature type="compositionally biased region" description="Basic residues" evidence="1">
    <location>
        <begin position="236"/>
        <end position="247"/>
    </location>
</feature>
<gene>
    <name evidence="2" type="ORF">K466DRAFT_167029</name>
</gene>
<feature type="compositionally biased region" description="Low complexity" evidence="1">
    <location>
        <begin position="248"/>
        <end position="269"/>
    </location>
</feature>
<feature type="compositionally biased region" description="Acidic residues" evidence="1">
    <location>
        <begin position="71"/>
        <end position="82"/>
    </location>
</feature>
<feature type="compositionally biased region" description="Basic and acidic residues" evidence="1">
    <location>
        <begin position="325"/>
        <end position="344"/>
    </location>
</feature>
<dbReference type="InParanoid" id="A0A5C3PAV7"/>
<feature type="region of interest" description="Disordered" evidence="1">
    <location>
        <begin position="1"/>
        <end position="344"/>
    </location>
</feature>
<evidence type="ECO:0000313" key="2">
    <source>
        <dbReference type="EMBL" id="TFK86049.1"/>
    </source>
</evidence>
<feature type="compositionally biased region" description="Basic and acidic residues" evidence="1">
    <location>
        <begin position="192"/>
        <end position="207"/>
    </location>
</feature>
<name>A0A5C3PAV7_9APHY</name>
<organism evidence="2 3">
    <name type="scientific">Polyporus arcularius HHB13444</name>
    <dbReference type="NCBI Taxonomy" id="1314778"/>
    <lineage>
        <taxon>Eukaryota</taxon>
        <taxon>Fungi</taxon>
        <taxon>Dikarya</taxon>
        <taxon>Basidiomycota</taxon>
        <taxon>Agaricomycotina</taxon>
        <taxon>Agaricomycetes</taxon>
        <taxon>Polyporales</taxon>
        <taxon>Polyporaceae</taxon>
        <taxon>Polyporus</taxon>
    </lineage>
</organism>
<evidence type="ECO:0000313" key="3">
    <source>
        <dbReference type="Proteomes" id="UP000308197"/>
    </source>
</evidence>
<dbReference type="AlphaFoldDB" id="A0A5C3PAV7"/>
<reference evidence="2 3" key="1">
    <citation type="journal article" date="2019" name="Nat. Ecol. Evol.">
        <title>Megaphylogeny resolves global patterns of mushroom evolution.</title>
        <authorList>
            <person name="Varga T."/>
            <person name="Krizsan K."/>
            <person name="Foldi C."/>
            <person name="Dima B."/>
            <person name="Sanchez-Garcia M."/>
            <person name="Sanchez-Ramirez S."/>
            <person name="Szollosi G.J."/>
            <person name="Szarkandi J.G."/>
            <person name="Papp V."/>
            <person name="Albert L."/>
            <person name="Andreopoulos W."/>
            <person name="Angelini C."/>
            <person name="Antonin V."/>
            <person name="Barry K.W."/>
            <person name="Bougher N.L."/>
            <person name="Buchanan P."/>
            <person name="Buyck B."/>
            <person name="Bense V."/>
            <person name="Catcheside P."/>
            <person name="Chovatia M."/>
            <person name="Cooper J."/>
            <person name="Damon W."/>
            <person name="Desjardin D."/>
            <person name="Finy P."/>
            <person name="Geml J."/>
            <person name="Haridas S."/>
            <person name="Hughes K."/>
            <person name="Justo A."/>
            <person name="Karasinski D."/>
            <person name="Kautmanova I."/>
            <person name="Kiss B."/>
            <person name="Kocsube S."/>
            <person name="Kotiranta H."/>
            <person name="LaButti K.M."/>
            <person name="Lechner B.E."/>
            <person name="Liimatainen K."/>
            <person name="Lipzen A."/>
            <person name="Lukacs Z."/>
            <person name="Mihaltcheva S."/>
            <person name="Morgado L.N."/>
            <person name="Niskanen T."/>
            <person name="Noordeloos M.E."/>
            <person name="Ohm R.A."/>
            <person name="Ortiz-Santana B."/>
            <person name="Ovrebo C."/>
            <person name="Racz N."/>
            <person name="Riley R."/>
            <person name="Savchenko A."/>
            <person name="Shiryaev A."/>
            <person name="Soop K."/>
            <person name="Spirin V."/>
            <person name="Szebenyi C."/>
            <person name="Tomsovsky M."/>
            <person name="Tulloss R.E."/>
            <person name="Uehling J."/>
            <person name="Grigoriev I.V."/>
            <person name="Vagvolgyi C."/>
            <person name="Papp T."/>
            <person name="Martin F.M."/>
            <person name="Miettinen O."/>
            <person name="Hibbett D.S."/>
            <person name="Nagy L.G."/>
        </authorList>
    </citation>
    <scope>NUCLEOTIDE SEQUENCE [LARGE SCALE GENOMIC DNA]</scope>
    <source>
        <strain evidence="2 3">HHB13444</strain>
    </source>
</reference>
<feature type="compositionally biased region" description="Acidic residues" evidence="1">
    <location>
        <begin position="143"/>
        <end position="164"/>
    </location>
</feature>
<protein>
    <submittedName>
        <fullName evidence="2">Uncharacterized protein</fullName>
    </submittedName>
</protein>